<feature type="compositionally biased region" description="Basic and acidic residues" evidence="1">
    <location>
        <begin position="209"/>
        <end position="219"/>
    </location>
</feature>
<reference evidence="3" key="1">
    <citation type="submission" date="2015-09" db="EMBL/GenBank/DDBJ databases">
        <authorList>
            <consortium name="Pathogen Informatics"/>
        </authorList>
    </citation>
    <scope>NUCLEOTIDE SEQUENCE [LARGE SCALE GENOMIC DNA]</scope>
    <source>
        <strain evidence="3">Lake Konstanz</strain>
    </source>
</reference>
<protein>
    <submittedName>
        <fullName evidence="2">Uncharacterized protein</fullName>
    </submittedName>
</protein>
<accession>A0A0S4JJK6</accession>
<keyword evidence="3" id="KW-1185">Reference proteome</keyword>
<name>A0A0S4JJK6_BODSA</name>
<evidence type="ECO:0000313" key="2">
    <source>
        <dbReference type="EMBL" id="CUG90743.1"/>
    </source>
</evidence>
<evidence type="ECO:0000256" key="1">
    <source>
        <dbReference type="SAM" id="MobiDB-lite"/>
    </source>
</evidence>
<gene>
    <name evidence="2" type="ORF">BSAL_28575</name>
</gene>
<evidence type="ECO:0000313" key="3">
    <source>
        <dbReference type="Proteomes" id="UP000051952"/>
    </source>
</evidence>
<dbReference type="Proteomes" id="UP000051952">
    <property type="component" value="Unassembled WGS sequence"/>
</dbReference>
<proteinExistence type="predicted"/>
<feature type="region of interest" description="Disordered" evidence="1">
    <location>
        <begin position="209"/>
        <end position="231"/>
    </location>
</feature>
<dbReference type="VEuPathDB" id="TriTrypDB:BSAL_28575"/>
<dbReference type="AlphaFoldDB" id="A0A0S4JJK6"/>
<sequence length="295" mass="32786">MMTFGPSDTAGIVAFGLYFAWQLYSRTQQRQRPNKESVEPVSSNCLTVGYEVPLTEGDHPLPRRVARGTELFTLTTSSSGIHQFSNARDDTLELHPSWAIGAAPAVNLAPTLSHTIATTEQILHDQAAQWMLEVEEIKAVRRDPCEAVVQHHGLVPVDAVYSQLCSNLDISSINSPFSMHAATGDKEEQVGSCLDVNVGGLARKRERHFSETYDSKNESEESCENVAEDSTLPPSSFRVKRRIERPLSLAALVTRSPQIHVIDRRFARRSGRLSFGTQEDATNARERRTRIVSEV</sequence>
<dbReference type="EMBL" id="CYKH01001860">
    <property type="protein sequence ID" value="CUG90743.1"/>
    <property type="molecule type" value="Genomic_DNA"/>
</dbReference>
<organism evidence="2 3">
    <name type="scientific">Bodo saltans</name>
    <name type="common">Flagellated protozoan</name>
    <dbReference type="NCBI Taxonomy" id="75058"/>
    <lineage>
        <taxon>Eukaryota</taxon>
        <taxon>Discoba</taxon>
        <taxon>Euglenozoa</taxon>
        <taxon>Kinetoplastea</taxon>
        <taxon>Metakinetoplastina</taxon>
        <taxon>Eubodonida</taxon>
        <taxon>Bodonidae</taxon>
        <taxon>Bodo</taxon>
    </lineage>
</organism>